<proteinExistence type="predicted"/>
<protein>
    <submittedName>
        <fullName evidence="3">Uncharacterized protein</fullName>
    </submittedName>
</protein>
<feature type="region of interest" description="Disordered" evidence="1">
    <location>
        <begin position="493"/>
        <end position="517"/>
    </location>
</feature>
<evidence type="ECO:0000256" key="2">
    <source>
        <dbReference type="SAM" id="Phobius"/>
    </source>
</evidence>
<accession>A0ABD3SFS3</accession>
<keyword evidence="4" id="KW-1185">Reference proteome</keyword>
<comment type="caution">
    <text evidence="3">The sequence shown here is derived from an EMBL/GenBank/DDBJ whole genome shotgun (WGS) entry which is preliminary data.</text>
</comment>
<reference evidence="3 4" key="1">
    <citation type="submission" date="2024-10" db="EMBL/GenBank/DDBJ databases">
        <title>Updated reference genomes for cyclostephanoid diatoms.</title>
        <authorList>
            <person name="Roberts W.R."/>
            <person name="Alverson A.J."/>
        </authorList>
    </citation>
    <scope>NUCLEOTIDE SEQUENCE [LARGE SCALE GENOMIC DNA]</scope>
    <source>
        <strain evidence="3 4">AJA228-03</strain>
    </source>
</reference>
<name>A0ABD3SFS3_9STRA</name>
<dbReference type="Proteomes" id="UP001530377">
    <property type="component" value="Unassembled WGS sequence"/>
</dbReference>
<keyword evidence="2" id="KW-0812">Transmembrane</keyword>
<keyword evidence="2" id="KW-1133">Transmembrane helix</keyword>
<feature type="region of interest" description="Disordered" evidence="1">
    <location>
        <begin position="557"/>
        <end position="578"/>
    </location>
</feature>
<feature type="compositionally biased region" description="Gly residues" evidence="1">
    <location>
        <begin position="358"/>
        <end position="370"/>
    </location>
</feature>
<evidence type="ECO:0000256" key="1">
    <source>
        <dbReference type="SAM" id="MobiDB-lite"/>
    </source>
</evidence>
<organism evidence="3 4">
    <name type="scientific">Cyclostephanos tholiformis</name>
    <dbReference type="NCBI Taxonomy" id="382380"/>
    <lineage>
        <taxon>Eukaryota</taxon>
        <taxon>Sar</taxon>
        <taxon>Stramenopiles</taxon>
        <taxon>Ochrophyta</taxon>
        <taxon>Bacillariophyta</taxon>
        <taxon>Coscinodiscophyceae</taxon>
        <taxon>Thalassiosirophycidae</taxon>
        <taxon>Stephanodiscales</taxon>
        <taxon>Stephanodiscaceae</taxon>
        <taxon>Cyclostephanos</taxon>
    </lineage>
</organism>
<evidence type="ECO:0000313" key="3">
    <source>
        <dbReference type="EMBL" id="KAL3823162.1"/>
    </source>
</evidence>
<evidence type="ECO:0000313" key="4">
    <source>
        <dbReference type="Proteomes" id="UP001530377"/>
    </source>
</evidence>
<keyword evidence="2" id="KW-0472">Membrane</keyword>
<dbReference type="EMBL" id="JALLPB020000045">
    <property type="protein sequence ID" value="KAL3823162.1"/>
    <property type="molecule type" value="Genomic_DNA"/>
</dbReference>
<feature type="region of interest" description="Disordered" evidence="1">
    <location>
        <begin position="357"/>
        <end position="378"/>
    </location>
</feature>
<sequence>MTGKGHSLAGSGGDGGSNRPINNRPRRTLPTNGLTLALSLLFIAVYCSFQSVSVLHSELGKSLMGASTPEGIQHGPPTAIAGHAANVDRDGDDPPCEELMRRPHSPYADGQFLSRRSTPVRWRLRSDHSRELLLPGTCRLKRYTSIDALSCLRDKHVMFVGDSLSRYQYLSLVHLLERDGYAPRFRLQDNDPCHHIDESTGGVACSRPGEPNVCAEGDWSGGWPAYQMNLGGGGDDDDGGVFRGRMESHSTRGCKDEGENMMYVTGKKYDGGLPTSSMEDDGGGGTSTGWKGRTKLSFAMEFGWNEESILSPGWNYTGCAFNGTCRYTQGQYDDNIQRCNAGDVDWKYSSVVEAFGGSDSGGGDSGGSGGAEETNDATTNKRNRTIFLEQYLDVNYVFYNRGLWGKIPEGRARRMMKLLHDFTTPLARAKSSDGDHTTNRCFYKSTTGCGRSHDDQINDHEHDAVRKATFQAGCEYMDRGEGDEGVHVAGQIEGANKNNPDANRETTYNTSRRRGREITASSRILPSPLSHHIPTFNGWSKTKTALTMRSHVTSYTMTHPADSASSRPRLDDVSINNR</sequence>
<dbReference type="AlphaFoldDB" id="A0ABD3SFS3"/>
<feature type="compositionally biased region" description="Polar residues" evidence="1">
    <location>
        <begin position="496"/>
        <end position="510"/>
    </location>
</feature>
<feature type="transmembrane region" description="Helical" evidence="2">
    <location>
        <begin position="34"/>
        <end position="55"/>
    </location>
</feature>
<feature type="region of interest" description="Disordered" evidence="1">
    <location>
        <begin position="1"/>
        <end position="28"/>
    </location>
</feature>
<gene>
    <name evidence="3" type="ORF">ACHAXA_010418</name>
</gene>